<dbReference type="PANTHER" id="PTHR23416:SF23">
    <property type="entry name" value="ACETYLTRANSFERASE C18B11.09C-RELATED"/>
    <property type="match status" value="1"/>
</dbReference>
<evidence type="ECO:0000256" key="3">
    <source>
        <dbReference type="ARBA" id="ARBA00022737"/>
    </source>
</evidence>
<dbReference type="Pfam" id="PF00132">
    <property type="entry name" value="Hexapep"/>
    <property type="match status" value="1"/>
</dbReference>
<accession>A0A2X2RDS7</accession>
<evidence type="ECO:0000256" key="1">
    <source>
        <dbReference type="ARBA" id="ARBA00007274"/>
    </source>
</evidence>
<evidence type="ECO:0000256" key="2">
    <source>
        <dbReference type="ARBA" id="ARBA00022679"/>
    </source>
</evidence>
<keyword evidence="3" id="KW-0677">Repeat</keyword>
<evidence type="ECO:0000256" key="4">
    <source>
        <dbReference type="ARBA" id="ARBA00023315"/>
    </source>
</evidence>
<dbReference type="AlphaFoldDB" id="A0A2X2RDS7"/>
<dbReference type="RefSeq" id="WP_128091651.1">
    <property type="nucleotide sequence ID" value="NZ_UARG01000017.1"/>
</dbReference>
<dbReference type="Gene3D" id="2.160.10.10">
    <property type="entry name" value="Hexapeptide repeat proteins"/>
    <property type="match status" value="1"/>
</dbReference>
<gene>
    <name evidence="5" type="primary">lacA</name>
    <name evidence="5" type="ORF">NCTC11546_01791</name>
</gene>
<dbReference type="InterPro" id="IPR001451">
    <property type="entry name" value="Hexapep"/>
</dbReference>
<dbReference type="Proteomes" id="UP000249891">
    <property type="component" value="Unassembled WGS sequence"/>
</dbReference>
<sequence>MNNIFSRLLAGETVSFFDPDYHFIHEACAESKKLLIRLNNTADTTETKQLLQELFGNRMHETAVITTPIHLNYGRNLRIGAHTFINNDCSFLDLGGITIDEEVMIAPKVTISSEGHPVAIANRQSLSVAHVHICKNVWIGAGAVITAGVTIGENSVVAAGAVVTKDVPANVVVAGVPAKIIKELENNTV</sequence>
<reference evidence="5 6" key="1">
    <citation type="submission" date="2018-06" db="EMBL/GenBank/DDBJ databases">
        <authorList>
            <consortium name="Pathogen Informatics"/>
            <person name="Doyle S."/>
        </authorList>
    </citation>
    <scope>NUCLEOTIDE SEQUENCE [LARGE SCALE GENOMIC DNA]</scope>
    <source>
        <strain evidence="5 6">NCTC11546</strain>
    </source>
</reference>
<dbReference type="SUPFAM" id="SSF51161">
    <property type="entry name" value="Trimeric LpxA-like enzymes"/>
    <property type="match status" value="1"/>
</dbReference>
<protein>
    <submittedName>
        <fullName evidence="5">Galactoside O-acetyltransferase</fullName>
        <ecNumber evidence="5">2.3.1.18</ecNumber>
    </submittedName>
</protein>
<dbReference type="EC" id="2.3.1.18" evidence="5"/>
<dbReference type="InterPro" id="IPR018357">
    <property type="entry name" value="Hexapep_transf_CS"/>
</dbReference>
<dbReference type="PROSITE" id="PS00101">
    <property type="entry name" value="HEXAPEP_TRANSFERASES"/>
    <property type="match status" value="1"/>
</dbReference>
<dbReference type="InterPro" id="IPR051159">
    <property type="entry name" value="Hexapeptide_acetyltransf"/>
</dbReference>
<name>A0A2X2RDS7_CAPOC</name>
<dbReference type="GO" id="GO:0008870">
    <property type="term" value="F:galactoside O-acetyltransferase activity"/>
    <property type="evidence" value="ECO:0007669"/>
    <property type="project" value="UniProtKB-EC"/>
</dbReference>
<dbReference type="EMBL" id="UARG01000017">
    <property type="protein sequence ID" value="SQA78552.1"/>
    <property type="molecule type" value="Genomic_DNA"/>
</dbReference>
<evidence type="ECO:0000313" key="5">
    <source>
        <dbReference type="EMBL" id="SQA78552.1"/>
    </source>
</evidence>
<keyword evidence="2 5" id="KW-0808">Transferase</keyword>
<dbReference type="CDD" id="cd03357">
    <property type="entry name" value="LbH_MAT_GAT"/>
    <property type="match status" value="1"/>
</dbReference>
<dbReference type="InterPro" id="IPR011004">
    <property type="entry name" value="Trimer_LpxA-like_sf"/>
</dbReference>
<comment type="similarity">
    <text evidence="1">Belongs to the transferase hexapeptide repeat family.</text>
</comment>
<organism evidence="5 6">
    <name type="scientific">Capnocytophaga ochracea</name>
    <dbReference type="NCBI Taxonomy" id="1018"/>
    <lineage>
        <taxon>Bacteria</taxon>
        <taxon>Pseudomonadati</taxon>
        <taxon>Bacteroidota</taxon>
        <taxon>Flavobacteriia</taxon>
        <taxon>Flavobacteriales</taxon>
        <taxon>Flavobacteriaceae</taxon>
        <taxon>Capnocytophaga</taxon>
    </lineage>
</organism>
<dbReference type="PANTHER" id="PTHR23416">
    <property type="entry name" value="SIALIC ACID SYNTHASE-RELATED"/>
    <property type="match status" value="1"/>
</dbReference>
<proteinExistence type="inferred from homology"/>
<evidence type="ECO:0000313" key="6">
    <source>
        <dbReference type="Proteomes" id="UP000249891"/>
    </source>
</evidence>
<keyword evidence="4 5" id="KW-0012">Acyltransferase</keyword>